<name>A0A9P9BQU3_9PEZI</name>
<dbReference type="RefSeq" id="XP_046012943.1">
    <property type="nucleotide sequence ID" value="XM_046153993.1"/>
</dbReference>
<keyword evidence="3" id="KW-1185">Reference proteome</keyword>
<dbReference type="PANTHER" id="PTHR10933:SF9">
    <property type="entry name" value="IMMUNOGLOBULIN-BINDING PROTEIN 1"/>
    <property type="match status" value="1"/>
</dbReference>
<dbReference type="GO" id="GO:0005829">
    <property type="term" value="C:cytosol"/>
    <property type="evidence" value="ECO:0007669"/>
    <property type="project" value="TreeGrafter"/>
</dbReference>
<feature type="region of interest" description="Disordered" evidence="1">
    <location>
        <begin position="314"/>
        <end position="363"/>
    </location>
</feature>
<evidence type="ECO:0000256" key="1">
    <source>
        <dbReference type="SAM" id="MobiDB-lite"/>
    </source>
</evidence>
<evidence type="ECO:0000313" key="3">
    <source>
        <dbReference type="Proteomes" id="UP000756346"/>
    </source>
</evidence>
<dbReference type="GO" id="GO:0035303">
    <property type="term" value="P:regulation of dephosphorylation"/>
    <property type="evidence" value="ECO:0007669"/>
    <property type="project" value="TreeGrafter"/>
</dbReference>
<dbReference type="AlphaFoldDB" id="A0A9P9BQU3"/>
<gene>
    <name evidence="2" type="ORF">B0I36DRAFT_323550</name>
</gene>
<dbReference type="PANTHER" id="PTHR10933">
    <property type="entry name" value="IMMUNOGLOBULIN-BINDING PROTEIN 1"/>
    <property type="match status" value="1"/>
</dbReference>
<dbReference type="Pfam" id="PF04177">
    <property type="entry name" value="TAP42"/>
    <property type="match status" value="1"/>
</dbReference>
<dbReference type="Proteomes" id="UP000756346">
    <property type="component" value="Unassembled WGS sequence"/>
</dbReference>
<dbReference type="GO" id="GO:0009966">
    <property type="term" value="P:regulation of signal transduction"/>
    <property type="evidence" value="ECO:0007669"/>
    <property type="project" value="InterPro"/>
</dbReference>
<proteinExistence type="predicted"/>
<dbReference type="Gene3D" id="1.25.40.540">
    <property type="entry name" value="TAP42-like family"/>
    <property type="match status" value="1"/>
</dbReference>
<dbReference type="OrthoDB" id="10261753at2759"/>
<dbReference type="GeneID" id="70183539"/>
<comment type="caution">
    <text evidence="2">The sequence shown here is derived from an EMBL/GenBank/DDBJ whole genome shotgun (WGS) entry which is preliminary data.</text>
</comment>
<feature type="compositionally biased region" description="Basic and acidic residues" evidence="1">
    <location>
        <begin position="332"/>
        <end position="346"/>
    </location>
</feature>
<feature type="compositionally biased region" description="Polar residues" evidence="1">
    <location>
        <begin position="353"/>
        <end position="363"/>
    </location>
</feature>
<organism evidence="2 3">
    <name type="scientific">Microdochium trichocladiopsis</name>
    <dbReference type="NCBI Taxonomy" id="1682393"/>
    <lineage>
        <taxon>Eukaryota</taxon>
        <taxon>Fungi</taxon>
        <taxon>Dikarya</taxon>
        <taxon>Ascomycota</taxon>
        <taxon>Pezizomycotina</taxon>
        <taxon>Sordariomycetes</taxon>
        <taxon>Xylariomycetidae</taxon>
        <taxon>Xylariales</taxon>
        <taxon>Microdochiaceae</taxon>
        <taxon>Microdochium</taxon>
    </lineage>
</organism>
<dbReference type="EMBL" id="JAGTJQ010000005">
    <property type="protein sequence ID" value="KAH7031263.1"/>
    <property type="molecule type" value="Genomic_DNA"/>
</dbReference>
<reference evidence="2" key="1">
    <citation type="journal article" date="2021" name="Nat. Commun.">
        <title>Genetic determinants of endophytism in the Arabidopsis root mycobiome.</title>
        <authorList>
            <person name="Mesny F."/>
            <person name="Miyauchi S."/>
            <person name="Thiergart T."/>
            <person name="Pickel B."/>
            <person name="Atanasova L."/>
            <person name="Karlsson M."/>
            <person name="Huettel B."/>
            <person name="Barry K.W."/>
            <person name="Haridas S."/>
            <person name="Chen C."/>
            <person name="Bauer D."/>
            <person name="Andreopoulos W."/>
            <person name="Pangilinan J."/>
            <person name="LaButti K."/>
            <person name="Riley R."/>
            <person name="Lipzen A."/>
            <person name="Clum A."/>
            <person name="Drula E."/>
            <person name="Henrissat B."/>
            <person name="Kohler A."/>
            <person name="Grigoriev I.V."/>
            <person name="Martin F.M."/>
            <person name="Hacquard S."/>
        </authorList>
    </citation>
    <scope>NUCLEOTIDE SEQUENCE</scope>
    <source>
        <strain evidence="2">MPI-CAGE-CH-0230</strain>
    </source>
</reference>
<dbReference type="GO" id="GO:0051721">
    <property type="term" value="F:protein phosphatase 2A binding"/>
    <property type="evidence" value="ECO:0007669"/>
    <property type="project" value="TreeGrafter"/>
</dbReference>
<protein>
    <submittedName>
        <fullName evidence="2">TAP42-like protein</fullName>
    </submittedName>
</protein>
<dbReference type="InterPro" id="IPR007304">
    <property type="entry name" value="TAP46-like"/>
</dbReference>
<evidence type="ECO:0000313" key="2">
    <source>
        <dbReference type="EMBL" id="KAH7031263.1"/>
    </source>
</evidence>
<accession>A0A9P9BQU3</accession>
<dbReference type="InterPro" id="IPR038511">
    <property type="entry name" value="TAP42/TAP46-like_sf"/>
</dbReference>
<sequence length="363" mass="41077">MSQEPRTLKSVFAAAEAKRSGLENSYDTISASYQDDLSQALKFYEDCLMIIGDISLFSPNETLEDINTSDLPYLLVSYRIAELLQKVSTASPTERKAALDVAKEAYSKFLHLMDSYSLFSESDRKLFERYVDEPESFSTITSSDPALRRNAKIANFKAEKEMKQKLEFMRRNPRYLDDGGGDEEAVRELYLADIAWNIHQTFQGLEGINREMEVLAQAPIPLMPQDSTIEDDERRRKASFDSEMFSARLDTPLQPIHAGAKGPLLSKEGKPLRPFTLTANRQELTKGVFRPGHNLPTMSIDEYLDEERRRGNIIEGGGEASGMQPEPDEDNYEKADAETMKAREWDEFVENNPKGSGNTLNRG</sequence>